<protein>
    <submittedName>
        <fullName evidence="2">Uncharacterized protein</fullName>
    </submittedName>
</protein>
<evidence type="ECO:0000313" key="3">
    <source>
        <dbReference type="Proteomes" id="UP000177029"/>
    </source>
</evidence>
<name>A0A1F8DWN4_9BACT</name>
<proteinExistence type="predicted"/>
<keyword evidence="1" id="KW-0472">Membrane</keyword>
<sequence length="177" mass="19674">MTERDIKNTLKEFKNIVPTESFARRLRMELLSKENRVRPVAELVNVHAIGPGAVRSLSPFARPMNALAFAVAGILVIMGVYTITRELSPLFLPGLNQRAMSAEAAAIEREIDIQLSHIDYFQQTSTESSVALKQVTEKNLDHLNEALIKNEAASFEEPATPESIDAQLDEMLKAVIE</sequence>
<gene>
    <name evidence="2" type="ORF">A2755_01370</name>
</gene>
<organism evidence="2 3">
    <name type="scientific">Candidatus Wolfebacteria bacterium RIFCSPHIGHO2_01_FULL_48_22</name>
    <dbReference type="NCBI Taxonomy" id="1802555"/>
    <lineage>
        <taxon>Bacteria</taxon>
        <taxon>Candidatus Wolfeibacteriota</taxon>
    </lineage>
</organism>
<dbReference type="EMBL" id="MGIP01000002">
    <property type="protein sequence ID" value="OGM92398.1"/>
    <property type="molecule type" value="Genomic_DNA"/>
</dbReference>
<dbReference type="STRING" id="1802555.A2755_01370"/>
<dbReference type="AlphaFoldDB" id="A0A1F8DWN4"/>
<accession>A0A1F8DWN4</accession>
<comment type="caution">
    <text evidence="2">The sequence shown here is derived from an EMBL/GenBank/DDBJ whole genome shotgun (WGS) entry which is preliminary data.</text>
</comment>
<reference evidence="2 3" key="1">
    <citation type="journal article" date="2016" name="Nat. Commun.">
        <title>Thousands of microbial genomes shed light on interconnected biogeochemical processes in an aquifer system.</title>
        <authorList>
            <person name="Anantharaman K."/>
            <person name="Brown C.T."/>
            <person name="Hug L.A."/>
            <person name="Sharon I."/>
            <person name="Castelle C.J."/>
            <person name="Probst A.J."/>
            <person name="Thomas B.C."/>
            <person name="Singh A."/>
            <person name="Wilkins M.J."/>
            <person name="Karaoz U."/>
            <person name="Brodie E.L."/>
            <person name="Williams K.H."/>
            <person name="Hubbard S.S."/>
            <person name="Banfield J.F."/>
        </authorList>
    </citation>
    <scope>NUCLEOTIDE SEQUENCE [LARGE SCALE GENOMIC DNA]</scope>
</reference>
<dbReference type="Proteomes" id="UP000177029">
    <property type="component" value="Unassembled WGS sequence"/>
</dbReference>
<evidence type="ECO:0000313" key="2">
    <source>
        <dbReference type="EMBL" id="OGM92398.1"/>
    </source>
</evidence>
<keyword evidence="1" id="KW-1133">Transmembrane helix</keyword>
<feature type="transmembrane region" description="Helical" evidence="1">
    <location>
        <begin position="64"/>
        <end position="83"/>
    </location>
</feature>
<keyword evidence="1" id="KW-0812">Transmembrane</keyword>
<evidence type="ECO:0000256" key="1">
    <source>
        <dbReference type="SAM" id="Phobius"/>
    </source>
</evidence>